<proteinExistence type="predicted"/>
<evidence type="ECO:0000313" key="1">
    <source>
        <dbReference type="EMBL" id="QJA59275.1"/>
    </source>
</evidence>
<dbReference type="AlphaFoldDB" id="A0A6M3IPT1"/>
<sequence length="115" mass="12561">MSLDVSLTISVDTGGPEKTDIELFSANITHNLGAMAAAAGIYEVCWRPETIGAQIAADIIPILEQGLALMKASPEHFKKFNAPNCWGTYNQFVPWVEEYLEACKKHPKAVIGISR</sequence>
<name>A0A6M3IPT1_9ZZZZ</name>
<organism evidence="1">
    <name type="scientific">viral metagenome</name>
    <dbReference type="NCBI Taxonomy" id="1070528"/>
    <lineage>
        <taxon>unclassified sequences</taxon>
        <taxon>metagenomes</taxon>
        <taxon>organismal metagenomes</taxon>
    </lineage>
</organism>
<dbReference type="EMBL" id="MT141363">
    <property type="protein sequence ID" value="QJA59275.1"/>
    <property type="molecule type" value="Genomic_DNA"/>
</dbReference>
<protein>
    <submittedName>
        <fullName evidence="1">Uncharacterized protein</fullName>
    </submittedName>
</protein>
<reference evidence="1" key="1">
    <citation type="submission" date="2020-03" db="EMBL/GenBank/DDBJ databases">
        <title>The deep terrestrial virosphere.</title>
        <authorList>
            <person name="Holmfeldt K."/>
            <person name="Nilsson E."/>
            <person name="Simone D."/>
            <person name="Lopez-Fernandez M."/>
            <person name="Wu X."/>
            <person name="de Brujin I."/>
            <person name="Lundin D."/>
            <person name="Andersson A."/>
            <person name="Bertilsson S."/>
            <person name="Dopson M."/>
        </authorList>
    </citation>
    <scope>NUCLEOTIDE SEQUENCE</scope>
    <source>
        <strain evidence="1">MM415B01317</strain>
    </source>
</reference>
<gene>
    <name evidence="1" type="ORF">MM415B01317_0007</name>
</gene>
<accession>A0A6M3IPT1</accession>